<dbReference type="OrthoDB" id="9771118at2"/>
<evidence type="ECO:0000256" key="2">
    <source>
        <dbReference type="SAM" id="MobiDB-lite"/>
    </source>
</evidence>
<name>A0A2R8B825_9RHOB</name>
<feature type="domain" description="ImpA N-terminal" evidence="3">
    <location>
        <begin position="8"/>
        <end position="136"/>
    </location>
</feature>
<feature type="compositionally biased region" description="Polar residues" evidence="2">
    <location>
        <begin position="311"/>
        <end position="320"/>
    </location>
</feature>
<sequence>MRDLETFLAPVDGSDPSGAELRNDPRFHAIERLLEPASRENRLSDLNAGGTGAVALDWGALLEDASALAGEGRDLRLLVIVARAVANEAGFAGLGAGLTLLAETVERNWDELHPALRDSSSAREAAVRRINALYQIENDDNGILGDLQFNTVLEPRGVGAVSGADLAAGTLKRTTILSEAPSGLGEAEKAALMAAHETRVQRVTTACRATAAEQPELLQALVNDVAAAEEALGKLEQTLDARIAENGSSIRFKALGTFLERVAATLAIVEKEEAATTGAPAPKEIEMASTPKKPNGADPALPERKEPASPAASSVPGQINSRRDVERCLDMIIDFYERTEPSSPIPHLARRVRKMVPMNFIELMEEIAPSGMKEFRNVAGAPDEKSK</sequence>
<dbReference type="Proteomes" id="UP000244924">
    <property type="component" value="Unassembled WGS sequence"/>
</dbReference>
<keyword evidence="1" id="KW-0175">Coiled coil</keyword>
<evidence type="ECO:0000256" key="1">
    <source>
        <dbReference type="SAM" id="Coils"/>
    </source>
</evidence>
<organism evidence="4 5">
    <name type="scientific">Albidovulum aquaemixtae</name>
    <dbReference type="NCBI Taxonomy" id="1542388"/>
    <lineage>
        <taxon>Bacteria</taxon>
        <taxon>Pseudomonadati</taxon>
        <taxon>Pseudomonadota</taxon>
        <taxon>Alphaproteobacteria</taxon>
        <taxon>Rhodobacterales</taxon>
        <taxon>Paracoccaceae</taxon>
        <taxon>Albidovulum</taxon>
    </lineage>
</organism>
<dbReference type="InterPro" id="IPR017740">
    <property type="entry name" value="TssA-like"/>
</dbReference>
<dbReference type="EMBL" id="OMOQ01000001">
    <property type="protein sequence ID" value="SPH18702.1"/>
    <property type="molecule type" value="Genomic_DNA"/>
</dbReference>
<dbReference type="AlphaFoldDB" id="A0A2R8B825"/>
<evidence type="ECO:0000259" key="3">
    <source>
        <dbReference type="Pfam" id="PF06812"/>
    </source>
</evidence>
<keyword evidence="5" id="KW-1185">Reference proteome</keyword>
<protein>
    <recommendedName>
        <fullName evidence="3">ImpA N-terminal domain-containing protein</fullName>
    </recommendedName>
</protein>
<reference evidence="4 5" key="1">
    <citation type="submission" date="2018-03" db="EMBL/GenBank/DDBJ databases">
        <authorList>
            <person name="Keele B.F."/>
        </authorList>
    </citation>
    <scope>NUCLEOTIDE SEQUENCE [LARGE SCALE GENOMIC DNA]</scope>
    <source>
        <strain evidence="4 5">CECT 8626</strain>
    </source>
</reference>
<feature type="region of interest" description="Disordered" evidence="2">
    <location>
        <begin position="1"/>
        <end position="21"/>
    </location>
</feature>
<feature type="region of interest" description="Disordered" evidence="2">
    <location>
        <begin position="273"/>
        <end position="320"/>
    </location>
</feature>
<dbReference type="RefSeq" id="WP_108853020.1">
    <property type="nucleotide sequence ID" value="NZ_OMOQ01000001.1"/>
</dbReference>
<dbReference type="InterPro" id="IPR010657">
    <property type="entry name" value="ImpA_N"/>
</dbReference>
<feature type="coiled-coil region" evidence="1">
    <location>
        <begin position="218"/>
        <end position="245"/>
    </location>
</feature>
<dbReference type="Pfam" id="PF06812">
    <property type="entry name" value="ImpA_N"/>
    <property type="match status" value="1"/>
</dbReference>
<dbReference type="PANTHER" id="PTHR37951:SF1">
    <property type="entry name" value="TYPE VI SECRETION SYSTEM COMPONENT TSSA1"/>
    <property type="match status" value="1"/>
</dbReference>
<accession>A0A2R8B825</accession>
<evidence type="ECO:0000313" key="4">
    <source>
        <dbReference type="EMBL" id="SPH18702.1"/>
    </source>
</evidence>
<dbReference type="PANTHER" id="PTHR37951">
    <property type="entry name" value="CYTOPLASMIC PROTEIN-RELATED"/>
    <property type="match status" value="1"/>
</dbReference>
<gene>
    <name evidence="4" type="ORF">DEA8626_02244</name>
</gene>
<proteinExistence type="predicted"/>
<evidence type="ECO:0000313" key="5">
    <source>
        <dbReference type="Proteomes" id="UP000244924"/>
    </source>
</evidence>